<name>A0ABP8Z7K1_9ACTN</name>
<gene>
    <name evidence="2" type="ORF">GCM10023350_37220</name>
</gene>
<evidence type="ECO:0000256" key="1">
    <source>
        <dbReference type="SAM" id="Phobius"/>
    </source>
</evidence>
<dbReference type="InterPro" id="IPR021741">
    <property type="entry name" value="DUF3311"/>
</dbReference>
<evidence type="ECO:0000313" key="2">
    <source>
        <dbReference type="EMBL" id="GAA4748792.1"/>
    </source>
</evidence>
<keyword evidence="3" id="KW-1185">Reference proteome</keyword>
<dbReference type="EMBL" id="BAABKN010000023">
    <property type="protein sequence ID" value="GAA4748792.1"/>
    <property type="molecule type" value="Genomic_DNA"/>
</dbReference>
<keyword evidence="1" id="KW-1133">Transmembrane helix</keyword>
<reference evidence="3" key="1">
    <citation type="journal article" date="2019" name="Int. J. Syst. Evol. Microbiol.">
        <title>The Global Catalogue of Microorganisms (GCM) 10K type strain sequencing project: providing services to taxonomists for standard genome sequencing and annotation.</title>
        <authorList>
            <consortium name="The Broad Institute Genomics Platform"/>
            <consortium name="The Broad Institute Genome Sequencing Center for Infectious Disease"/>
            <person name="Wu L."/>
            <person name="Ma J."/>
        </authorList>
    </citation>
    <scope>NUCLEOTIDE SEQUENCE [LARGE SCALE GENOMIC DNA]</scope>
    <source>
        <strain evidence="3">JCM 18532</strain>
    </source>
</reference>
<accession>A0ABP8Z7K1</accession>
<protein>
    <recommendedName>
        <fullName evidence="4">DUF3311 domain-containing protein</fullName>
    </recommendedName>
</protein>
<keyword evidence="1" id="KW-0472">Membrane</keyword>
<dbReference type="Pfam" id="PF11755">
    <property type="entry name" value="DUF3311"/>
    <property type="match status" value="1"/>
</dbReference>
<feature type="transmembrane region" description="Helical" evidence="1">
    <location>
        <begin position="17"/>
        <end position="36"/>
    </location>
</feature>
<dbReference type="Proteomes" id="UP001499882">
    <property type="component" value="Unassembled WGS sequence"/>
</dbReference>
<evidence type="ECO:0000313" key="3">
    <source>
        <dbReference type="Proteomes" id="UP001499882"/>
    </source>
</evidence>
<evidence type="ECO:0008006" key="4">
    <source>
        <dbReference type="Google" id="ProtNLM"/>
    </source>
</evidence>
<keyword evidence="1" id="KW-0812">Transmembrane</keyword>
<comment type="caution">
    <text evidence="2">The sequence shown here is derived from an EMBL/GenBank/DDBJ whole genome shotgun (WGS) entry which is preliminary data.</text>
</comment>
<sequence>MSDVPASPGPSLSRRWLPIYALLAPAVILPLWVALYDRKDPTLFGFPFFFWFQFALILLAVALTLPAYFLAIHADRRDRVRHGLPAVPDGTGTDRKAGDER</sequence>
<dbReference type="RefSeq" id="WP_345528434.1">
    <property type="nucleotide sequence ID" value="NZ_BAABKN010000023.1"/>
</dbReference>
<feature type="transmembrane region" description="Helical" evidence="1">
    <location>
        <begin position="48"/>
        <end position="71"/>
    </location>
</feature>
<organism evidence="2 3">
    <name type="scientific">Nocardioides endophyticus</name>
    <dbReference type="NCBI Taxonomy" id="1353775"/>
    <lineage>
        <taxon>Bacteria</taxon>
        <taxon>Bacillati</taxon>
        <taxon>Actinomycetota</taxon>
        <taxon>Actinomycetes</taxon>
        <taxon>Propionibacteriales</taxon>
        <taxon>Nocardioidaceae</taxon>
        <taxon>Nocardioides</taxon>
    </lineage>
</organism>
<proteinExistence type="predicted"/>